<sequence length="373" mass="42024">MQVSKKFEETEKNCRTASLEDNFGLVDMINMLKGAEEISLAVFESQTKGKTKLCGWSIVPKLLQTKNGEIEANEAERIDGASLVLKSSKDIDQAQNVLKELKALESSLQEAGEELANVYRRLDHQCIHILDRLLAAERRKKMAACHLRSISLPYGSHPLTATIEEHQYKLKASQSSSIGHKLSGLKNLYECVDDLLQLPLAQQSRSHERQSQCVENALNRSLKLLDLCDSTRDFFSDMKECVQRLQLSLRRRKGGESGLTGEVDEYMIYRNKLNKAICKCLRNLKKKERNCPMADLDNNSNLTNMISMLRGVQEIGLVVFESILSFISQPKAKSASSSWSVISKLLQSKHVLCEVEIKANEARKIVAELLILK</sequence>
<name>A0A6A6K5E2_HEVBR</name>
<dbReference type="PANTHER" id="PTHR33070">
    <property type="entry name" value="OS06G0725500 PROTEIN"/>
    <property type="match status" value="1"/>
</dbReference>
<dbReference type="Pfam" id="PF03087">
    <property type="entry name" value="BPS1"/>
    <property type="match status" value="2"/>
</dbReference>
<dbReference type="InterPro" id="IPR004320">
    <property type="entry name" value="BPS1_pln"/>
</dbReference>
<evidence type="ECO:0000313" key="2">
    <source>
        <dbReference type="EMBL" id="KAF2283744.1"/>
    </source>
</evidence>
<dbReference type="GO" id="GO:0048364">
    <property type="term" value="P:root development"/>
    <property type="evidence" value="ECO:0007669"/>
    <property type="project" value="InterPro"/>
</dbReference>
<keyword evidence="3" id="KW-1185">Reference proteome</keyword>
<evidence type="ECO:0000256" key="1">
    <source>
        <dbReference type="SAM" id="Coils"/>
    </source>
</evidence>
<dbReference type="EMBL" id="JAAGAX010000018">
    <property type="protein sequence ID" value="KAF2283744.1"/>
    <property type="molecule type" value="Genomic_DNA"/>
</dbReference>
<dbReference type="Proteomes" id="UP000467840">
    <property type="component" value="Chromosome 12"/>
</dbReference>
<gene>
    <name evidence="2" type="ORF">GH714_014740</name>
</gene>
<comment type="caution">
    <text evidence="2">The sequence shown here is derived from an EMBL/GenBank/DDBJ whole genome shotgun (WGS) entry which is preliminary data.</text>
</comment>
<evidence type="ECO:0000313" key="3">
    <source>
        <dbReference type="Proteomes" id="UP000467840"/>
    </source>
</evidence>
<feature type="coiled-coil region" evidence="1">
    <location>
        <begin position="84"/>
        <end position="121"/>
    </location>
</feature>
<keyword evidence="1" id="KW-0175">Coiled coil</keyword>
<dbReference type="AlphaFoldDB" id="A0A6A6K5E2"/>
<organism evidence="2 3">
    <name type="scientific">Hevea brasiliensis</name>
    <name type="common">Para rubber tree</name>
    <name type="synonym">Siphonia brasiliensis</name>
    <dbReference type="NCBI Taxonomy" id="3981"/>
    <lineage>
        <taxon>Eukaryota</taxon>
        <taxon>Viridiplantae</taxon>
        <taxon>Streptophyta</taxon>
        <taxon>Embryophyta</taxon>
        <taxon>Tracheophyta</taxon>
        <taxon>Spermatophyta</taxon>
        <taxon>Magnoliopsida</taxon>
        <taxon>eudicotyledons</taxon>
        <taxon>Gunneridae</taxon>
        <taxon>Pentapetalae</taxon>
        <taxon>rosids</taxon>
        <taxon>fabids</taxon>
        <taxon>Malpighiales</taxon>
        <taxon>Euphorbiaceae</taxon>
        <taxon>Crotonoideae</taxon>
        <taxon>Micrandreae</taxon>
        <taxon>Hevea</taxon>
    </lineage>
</organism>
<reference evidence="2 3" key="1">
    <citation type="journal article" date="2020" name="Mol. Plant">
        <title>The Chromosome-Based Rubber Tree Genome Provides New Insights into Spurge Genome Evolution and Rubber Biosynthesis.</title>
        <authorList>
            <person name="Liu J."/>
            <person name="Shi C."/>
            <person name="Shi C.C."/>
            <person name="Li W."/>
            <person name="Zhang Q.J."/>
            <person name="Zhang Y."/>
            <person name="Li K."/>
            <person name="Lu H.F."/>
            <person name="Shi C."/>
            <person name="Zhu S.T."/>
            <person name="Xiao Z.Y."/>
            <person name="Nan H."/>
            <person name="Yue Y."/>
            <person name="Zhu X.G."/>
            <person name="Wu Y."/>
            <person name="Hong X.N."/>
            <person name="Fan G.Y."/>
            <person name="Tong Y."/>
            <person name="Zhang D."/>
            <person name="Mao C.L."/>
            <person name="Liu Y.L."/>
            <person name="Hao S.J."/>
            <person name="Liu W.Q."/>
            <person name="Lv M.Q."/>
            <person name="Zhang H.B."/>
            <person name="Liu Y."/>
            <person name="Hu-Tang G.R."/>
            <person name="Wang J.P."/>
            <person name="Wang J.H."/>
            <person name="Sun Y.H."/>
            <person name="Ni S.B."/>
            <person name="Chen W.B."/>
            <person name="Zhang X.C."/>
            <person name="Jiao Y.N."/>
            <person name="Eichler E.E."/>
            <person name="Li G.H."/>
            <person name="Liu X."/>
            <person name="Gao L.Z."/>
        </authorList>
    </citation>
    <scope>NUCLEOTIDE SEQUENCE [LARGE SCALE GENOMIC DNA]</scope>
    <source>
        <strain evidence="3">cv. GT1</strain>
        <tissue evidence="2">Leaf</tissue>
    </source>
</reference>
<dbReference type="GO" id="GO:0048367">
    <property type="term" value="P:shoot system development"/>
    <property type="evidence" value="ECO:0007669"/>
    <property type="project" value="InterPro"/>
</dbReference>
<dbReference type="PANTHER" id="PTHR33070:SF115">
    <property type="entry name" value="T23E18.15"/>
    <property type="match status" value="1"/>
</dbReference>
<proteinExistence type="predicted"/>
<protein>
    <submittedName>
        <fullName evidence="2">Uncharacterized protein</fullName>
    </submittedName>
</protein>
<accession>A0A6A6K5E2</accession>